<dbReference type="GO" id="GO:0003906">
    <property type="term" value="F:DNA-(apurinic or apyrimidinic site) endonuclease activity"/>
    <property type="evidence" value="ECO:0007669"/>
    <property type="project" value="InterPro"/>
</dbReference>
<accession>A0A317DIW1</accession>
<evidence type="ECO:0000313" key="3">
    <source>
        <dbReference type="EMBL" id="PWR12805.1"/>
    </source>
</evidence>
<proteinExistence type="predicted"/>
<organism evidence="3 4">
    <name type="scientific">Micromonospora sicca</name>
    <dbReference type="NCBI Taxonomy" id="2202420"/>
    <lineage>
        <taxon>Bacteria</taxon>
        <taxon>Bacillati</taxon>
        <taxon>Actinomycetota</taxon>
        <taxon>Actinomycetes</taxon>
        <taxon>Micromonosporales</taxon>
        <taxon>Micromonosporaceae</taxon>
        <taxon>Micromonospora</taxon>
    </lineage>
</organism>
<feature type="domain" description="FPG-type" evidence="2">
    <location>
        <begin position="28"/>
        <end position="60"/>
    </location>
</feature>
<protein>
    <recommendedName>
        <fullName evidence="2">FPG-type domain-containing protein</fullName>
    </recommendedName>
</protein>
<dbReference type="AlphaFoldDB" id="A0A317DIW1"/>
<evidence type="ECO:0000259" key="2">
    <source>
        <dbReference type="PROSITE" id="PS51066"/>
    </source>
</evidence>
<keyword evidence="1" id="KW-0863">Zinc-finger</keyword>
<dbReference type="InterPro" id="IPR000214">
    <property type="entry name" value="Znf_DNA_glyclase/AP_lyase"/>
</dbReference>
<sequence>MDLAVRYLTLGRDAGQVISDPTAPDERWVYKRQACRRCGAPVRVWELGGRSAYACPVDQPRT</sequence>
<name>A0A317DIW1_9ACTN</name>
<keyword evidence="1" id="KW-0479">Metal-binding</keyword>
<dbReference type="PROSITE" id="PS51066">
    <property type="entry name" value="ZF_FPG_2"/>
    <property type="match status" value="1"/>
</dbReference>
<dbReference type="EMBL" id="QGKS01000282">
    <property type="protein sequence ID" value="PWR12805.1"/>
    <property type="molecule type" value="Genomic_DNA"/>
</dbReference>
<dbReference type="GO" id="GO:0016799">
    <property type="term" value="F:hydrolase activity, hydrolyzing N-glycosyl compounds"/>
    <property type="evidence" value="ECO:0007669"/>
    <property type="project" value="InterPro"/>
</dbReference>
<dbReference type="Proteomes" id="UP000246050">
    <property type="component" value="Unassembled WGS sequence"/>
</dbReference>
<dbReference type="GO" id="GO:0006284">
    <property type="term" value="P:base-excision repair"/>
    <property type="evidence" value="ECO:0007669"/>
    <property type="project" value="InterPro"/>
</dbReference>
<keyword evidence="1" id="KW-0862">Zinc</keyword>
<dbReference type="GO" id="GO:0008270">
    <property type="term" value="F:zinc ion binding"/>
    <property type="evidence" value="ECO:0007669"/>
    <property type="project" value="UniProtKB-KW"/>
</dbReference>
<dbReference type="SUPFAM" id="SSF57716">
    <property type="entry name" value="Glucocorticoid receptor-like (DNA-binding domain)"/>
    <property type="match status" value="1"/>
</dbReference>
<reference evidence="3 4" key="1">
    <citation type="submission" date="2018-05" db="EMBL/GenBank/DDBJ databases">
        <title>Micromonosporas from Atacama Desert.</title>
        <authorList>
            <person name="Carro L."/>
            <person name="Golinska P."/>
            <person name="Klenk H.-P."/>
            <person name="Goodfellow M."/>
        </authorList>
    </citation>
    <scope>NUCLEOTIDE SEQUENCE [LARGE SCALE GENOMIC DNA]</scope>
    <source>
        <strain evidence="3 4">4G51</strain>
    </source>
</reference>
<comment type="caution">
    <text evidence="3">The sequence shown here is derived from an EMBL/GenBank/DDBJ whole genome shotgun (WGS) entry which is preliminary data.</text>
</comment>
<dbReference type="Gene3D" id="1.10.8.50">
    <property type="match status" value="1"/>
</dbReference>
<evidence type="ECO:0000256" key="1">
    <source>
        <dbReference type="PROSITE-ProRule" id="PRU00391"/>
    </source>
</evidence>
<evidence type="ECO:0000313" key="4">
    <source>
        <dbReference type="Proteomes" id="UP000246050"/>
    </source>
</evidence>
<gene>
    <name evidence="3" type="ORF">DKT69_22885</name>
</gene>